<sequence length="132" mass="14881">MKGGIQHICLAEDDPDDYLFFSETLKEINSAIKLTWFQTCEELLTFLKTGSELPCLIVLDMNMPKMDGQTCLVSIKKELELSHIPVIILSTAGHLTTINTAYQAGAFKYYHKPGSIDEFRKIITEILTTPIQ</sequence>
<keyword evidence="1" id="KW-0597">Phosphoprotein</keyword>
<reference evidence="3 4" key="1">
    <citation type="submission" date="2021-03" db="EMBL/GenBank/DDBJ databases">
        <title>Assistant Professor.</title>
        <authorList>
            <person name="Huq M.A."/>
        </authorList>
    </citation>
    <scope>NUCLEOTIDE SEQUENCE [LARGE SCALE GENOMIC DNA]</scope>
    <source>
        <strain evidence="3 4">MAH-29</strain>
    </source>
</reference>
<feature type="domain" description="Response regulatory" evidence="2">
    <location>
        <begin position="7"/>
        <end position="127"/>
    </location>
</feature>
<dbReference type="PANTHER" id="PTHR44520">
    <property type="entry name" value="RESPONSE REGULATOR RCP1-RELATED"/>
    <property type="match status" value="1"/>
</dbReference>
<gene>
    <name evidence="3" type="ORF">J7I42_31945</name>
</gene>
<dbReference type="RefSeq" id="WP_209144016.1">
    <property type="nucleotide sequence ID" value="NZ_JAGHKO010000017.1"/>
</dbReference>
<dbReference type="Pfam" id="PF00072">
    <property type="entry name" value="Response_reg"/>
    <property type="match status" value="1"/>
</dbReference>
<keyword evidence="4" id="KW-1185">Reference proteome</keyword>
<dbReference type="SMART" id="SM00448">
    <property type="entry name" value="REC"/>
    <property type="match status" value="1"/>
</dbReference>
<dbReference type="SUPFAM" id="SSF52172">
    <property type="entry name" value="CheY-like"/>
    <property type="match status" value="1"/>
</dbReference>
<proteinExistence type="predicted"/>
<comment type="caution">
    <text evidence="3">The sequence shown here is derived from an EMBL/GenBank/DDBJ whole genome shotgun (WGS) entry which is preliminary data.</text>
</comment>
<evidence type="ECO:0000256" key="1">
    <source>
        <dbReference type="PROSITE-ProRule" id="PRU00169"/>
    </source>
</evidence>
<dbReference type="PANTHER" id="PTHR44520:SF2">
    <property type="entry name" value="RESPONSE REGULATOR RCP1"/>
    <property type="match status" value="1"/>
</dbReference>
<accession>A0ABS3Z5D0</accession>
<dbReference type="Gene3D" id="3.40.50.2300">
    <property type="match status" value="1"/>
</dbReference>
<evidence type="ECO:0000313" key="4">
    <source>
        <dbReference type="Proteomes" id="UP000677244"/>
    </source>
</evidence>
<organism evidence="3 4">
    <name type="scientific">Niastella soli</name>
    <dbReference type="NCBI Taxonomy" id="2821487"/>
    <lineage>
        <taxon>Bacteria</taxon>
        <taxon>Pseudomonadati</taxon>
        <taxon>Bacteroidota</taxon>
        <taxon>Chitinophagia</taxon>
        <taxon>Chitinophagales</taxon>
        <taxon>Chitinophagaceae</taxon>
        <taxon>Niastella</taxon>
    </lineage>
</organism>
<name>A0ABS3Z5D0_9BACT</name>
<feature type="modified residue" description="4-aspartylphosphate" evidence="1">
    <location>
        <position position="60"/>
    </location>
</feature>
<dbReference type="PROSITE" id="PS50110">
    <property type="entry name" value="RESPONSE_REGULATORY"/>
    <property type="match status" value="1"/>
</dbReference>
<protein>
    <submittedName>
        <fullName evidence="3">Response regulator</fullName>
    </submittedName>
</protein>
<evidence type="ECO:0000259" key="2">
    <source>
        <dbReference type="PROSITE" id="PS50110"/>
    </source>
</evidence>
<dbReference type="Proteomes" id="UP000677244">
    <property type="component" value="Unassembled WGS sequence"/>
</dbReference>
<dbReference type="InterPro" id="IPR001789">
    <property type="entry name" value="Sig_transdc_resp-reg_receiver"/>
</dbReference>
<evidence type="ECO:0000313" key="3">
    <source>
        <dbReference type="EMBL" id="MBO9204942.1"/>
    </source>
</evidence>
<dbReference type="InterPro" id="IPR011006">
    <property type="entry name" value="CheY-like_superfamily"/>
</dbReference>
<dbReference type="EMBL" id="JAGHKO010000017">
    <property type="protein sequence ID" value="MBO9204942.1"/>
    <property type="molecule type" value="Genomic_DNA"/>
</dbReference>
<dbReference type="InterPro" id="IPR052893">
    <property type="entry name" value="TCS_response_regulator"/>
</dbReference>